<organism evidence="4 5">
    <name type="scientific">Otus sunia</name>
    <name type="common">Oriental scops-owl</name>
    <dbReference type="NCBI Taxonomy" id="257818"/>
    <lineage>
        <taxon>Eukaryota</taxon>
        <taxon>Metazoa</taxon>
        <taxon>Chordata</taxon>
        <taxon>Craniata</taxon>
        <taxon>Vertebrata</taxon>
        <taxon>Euteleostomi</taxon>
        <taxon>Archelosauria</taxon>
        <taxon>Archosauria</taxon>
        <taxon>Dinosauria</taxon>
        <taxon>Saurischia</taxon>
        <taxon>Theropoda</taxon>
        <taxon>Coelurosauria</taxon>
        <taxon>Aves</taxon>
        <taxon>Neognathae</taxon>
        <taxon>Neoaves</taxon>
        <taxon>Telluraves</taxon>
        <taxon>Strigiformes</taxon>
        <taxon>Strigidae</taxon>
        <taxon>Otus</taxon>
    </lineage>
</organism>
<keyword evidence="2" id="KW-0472">Membrane</keyword>
<dbReference type="InterPro" id="IPR002223">
    <property type="entry name" value="Kunitz_BPTI"/>
</dbReference>
<evidence type="ECO:0000256" key="2">
    <source>
        <dbReference type="SAM" id="Phobius"/>
    </source>
</evidence>
<keyword evidence="2" id="KW-1133">Transmembrane helix</keyword>
<reference evidence="4" key="2">
    <citation type="submission" date="2025-09" db="UniProtKB">
        <authorList>
            <consortium name="Ensembl"/>
        </authorList>
    </citation>
    <scope>IDENTIFICATION</scope>
</reference>
<dbReference type="Gene3D" id="4.10.410.10">
    <property type="entry name" value="Pancreatic trypsin inhibitor Kunitz domain"/>
    <property type="match status" value="1"/>
</dbReference>
<reference evidence="4" key="1">
    <citation type="submission" date="2025-08" db="UniProtKB">
        <authorList>
            <consortium name="Ensembl"/>
        </authorList>
    </citation>
    <scope>IDENTIFICATION</scope>
</reference>
<dbReference type="GO" id="GO:0004867">
    <property type="term" value="F:serine-type endopeptidase inhibitor activity"/>
    <property type="evidence" value="ECO:0007669"/>
    <property type="project" value="InterPro"/>
</dbReference>
<dbReference type="FunFam" id="4.10.410.10:FF:000020">
    <property type="entry name" value="Collagen, type VI, alpha 3"/>
    <property type="match status" value="1"/>
</dbReference>
<dbReference type="SUPFAM" id="SSF57362">
    <property type="entry name" value="BPTI-like"/>
    <property type="match status" value="1"/>
</dbReference>
<dbReference type="SMART" id="SM00131">
    <property type="entry name" value="KU"/>
    <property type="match status" value="1"/>
</dbReference>
<accession>A0A8C8BCE2</accession>
<feature type="domain" description="BPTI/Kunitz inhibitor" evidence="3">
    <location>
        <begin position="44"/>
        <end position="89"/>
    </location>
</feature>
<evidence type="ECO:0000313" key="5">
    <source>
        <dbReference type="Proteomes" id="UP000694552"/>
    </source>
</evidence>
<protein>
    <recommendedName>
        <fullName evidence="3">BPTI/Kunitz inhibitor domain-containing protein</fullName>
    </recommendedName>
</protein>
<sequence>NHTPSPIQLLDFIIFIFLGGISKIMQLIPESKLTFNDILSDPRCLEPMKPGDCRNYVVKWYYDKNGNSCGQFWYGGCSGTNNRFETEKESCLSVTHDFIYKSPIGHPQ</sequence>
<dbReference type="InterPro" id="IPR050098">
    <property type="entry name" value="TFPI/VKTCI-like"/>
</dbReference>
<dbReference type="InterPro" id="IPR036880">
    <property type="entry name" value="Kunitz_BPTI_sf"/>
</dbReference>
<proteinExistence type="predicted"/>
<dbReference type="PROSITE" id="PS50279">
    <property type="entry name" value="BPTI_KUNITZ_2"/>
    <property type="match status" value="1"/>
</dbReference>
<evidence type="ECO:0000313" key="4">
    <source>
        <dbReference type="Ensembl" id="ENSOSUP00000017815.1"/>
    </source>
</evidence>
<dbReference type="PANTHER" id="PTHR10083">
    <property type="entry name" value="KUNITZ-TYPE PROTEASE INHIBITOR-RELATED"/>
    <property type="match status" value="1"/>
</dbReference>
<dbReference type="AlphaFoldDB" id="A0A8C8BCE2"/>
<keyword evidence="2" id="KW-0812">Transmembrane</keyword>
<dbReference type="Proteomes" id="UP000694552">
    <property type="component" value="Unplaced"/>
</dbReference>
<dbReference type="PANTHER" id="PTHR10083:SF375">
    <property type="entry name" value="BPTI_KUNITZ INHIBITOR DOMAIN-CONTAINING PROTEIN"/>
    <property type="match status" value="1"/>
</dbReference>
<keyword evidence="5" id="KW-1185">Reference proteome</keyword>
<feature type="transmembrane region" description="Helical" evidence="2">
    <location>
        <begin position="6"/>
        <end position="25"/>
    </location>
</feature>
<dbReference type="Ensembl" id="ENSOSUT00000018413.1">
    <property type="protein sequence ID" value="ENSOSUP00000017815.1"/>
    <property type="gene ID" value="ENSOSUG00000012630.1"/>
</dbReference>
<name>A0A8C8BCE2_9STRI</name>
<dbReference type="Pfam" id="PF00014">
    <property type="entry name" value="Kunitz_BPTI"/>
    <property type="match status" value="1"/>
</dbReference>
<evidence type="ECO:0000256" key="1">
    <source>
        <dbReference type="ARBA" id="ARBA00023157"/>
    </source>
</evidence>
<keyword evidence="1" id="KW-1015">Disulfide bond</keyword>
<dbReference type="GO" id="GO:0005615">
    <property type="term" value="C:extracellular space"/>
    <property type="evidence" value="ECO:0007669"/>
    <property type="project" value="TreeGrafter"/>
</dbReference>
<evidence type="ECO:0000259" key="3">
    <source>
        <dbReference type="PROSITE" id="PS50279"/>
    </source>
</evidence>